<dbReference type="EMBL" id="KN834768">
    <property type="protein sequence ID" value="KIK62156.1"/>
    <property type="molecule type" value="Genomic_DNA"/>
</dbReference>
<gene>
    <name evidence="1" type="ORF">GYMLUDRAFT_118826</name>
</gene>
<accession>A0A0D0C249</accession>
<protein>
    <submittedName>
        <fullName evidence="1">Uncharacterized protein</fullName>
    </submittedName>
</protein>
<evidence type="ECO:0000313" key="1">
    <source>
        <dbReference type="EMBL" id="KIK62156.1"/>
    </source>
</evidence>
<proteinExistence type="predicted"/>
<organism evidence="1 2">
    <name type="scientific">Collybiopsis luxurians FD-317 M1</name>
    <dbReference type="NCBI Taxonomy" id="944289"/>
    <lineage>
        <taxon>Eukaryota</taxon>
        <taxon>Fungi</taxon>
        <taxon>Dikarya</taxon>
        <taxon>Basidiomycota</taxon>
        <taxon>Agaricomycotina</taxon>
        <taxon>Agaricomycetes</taxon>
        <taxon>Agaricomycetidae</taxon>
        <taxon>Agaricales</taxon>
        <taxon>Marasmiineae</taxon>
        <taxon>Omphalotaceae</taxon>
        <taxon>Collybiopsis</taxon>
        <taxon>Collybiopsis luxurians</taxon>
    </lineage>
</organism>
<evidence type="ECO:0000313" key="2">
    <source>
        <dbReference type="Proteomes" id="UP000053593"/>
    </source>
</evidence>
<dbReference type="OrthoDB" id="2634326at2759"/>
<dbReference type="HOGENOM" id="CLU_150168_0_0_1"/>
<feature type="non-terminal residue" evidence="1">
    <location>
        <position position="92"/>
    </location>
</feature>
<reference evidence="1 2" key="1">
    <citation type="submission" date="2014-04" db="EMBL/GenBank/DDBJ databases">
        <title>Evolutionary Origins and Diversification of the Mycorrhizal Mutualists.</title>
        <authorList>
            <consortium name="DOE Joint Genome Institute"/>
            <consortium name="Mycorrhizal Genomics Consortium"/>
            <person name="Kohler A."/>
            <person name="Kuo A."/>
            <person name="Nagy L.G."/>
            <person name="Floudas D."/>
            <person name="Copeland A."/>
            <person name="Barry K.W."/>
            <person name="Cichocki N."/>
            <person name="Veneault-Fourrey C."/>
            <person name="LaButti K."/>
            <person name="Lindquist E.A."/>
            <person name="Lipzen A."/>
            <person name="Lundell T."/>
            <person name="Morin E."/>
            <person name="Murat C."/>
            <person name="Riley R."/>
            <person name="Ohm R."/>
            <person name="Sun H."/>
            <person name="Tunlid A."/>
            <person name="Henrissat B."/>
            <person name="Grigoriev I.V."/>
            <person name="Hibbett D.S."/>
            <person name="Martin F."/>
        </authorList>
    </citation>
    <scope>NUCLEOTIDE SEQUENCE [LARGE SCALE GENOMIC DNA]</scope>
    <source>
        <strain evidence="1 2">FD-317 M1</strain>
    </source>
</reference>
<dbReference type="AlphaFoldDB" id="A0A0D0C249"/>
<keyword evidence="2" id="KW-1185">Reference proteome</keyword>
<feature type="non-terminal residue" evidence="1">
    <location>
        <position position="1"/>
    </location>
</feature>
<sequence length="92" mass="10557">VGAFTEDLNDLGLLFYAGIPVWYVCKAKDMPHIRIDRVTPLLKEDSSQRLTRPDGFIIDCSNTFPPHKTIYEGLPNKPDRYRQMVAYLDSLV</sequence>
<dbReference type="Proteomes" id="UP000053593">
    <property type="component" value="Unassembled WGS sequence"/>
</dbReference>
<name>A0A0D0C249_9AGAR</name>